<evidence type="ECO:0000256" key="1">
    <source>
        <dbReference type="SAM" id="Phobius"/>
    </source>
</evidence>
<keyword evidence="3" id="KW-1185">Reference proteome</keyword>
<protein>
    <recommendedName>
        <fullName evidence="4">MFS transporter</fullName>
    </recommendedName>
</protein>
<evidence type="ECO:0000313" key="2">
    <source>
        <dbReference type="EMBL" id="OAS87967.1"/>
    </source>
</evidence>
<dbReference type="EMBL" id="LWSG01000006">
    <property type="protein sequence ID" value="OAS87967.1"/>
    <property type="molecule type" value="Genomic_DNA"/>
</dbReference>
<accession>A0A179T1Q9</accession>
<sequence>MRRLVLNKRNKTALFNNRAVLFKHIGCNLYIYFAPAYAVGGIVAIISPVFIGMITDRFVPSQKVLGLVNLGGAFFCGYFQHKLIQVTVNHLFGLCLFICFCLIQLQII</sequence>
<keyword evidence="1" id="KW-0472">Membrane</keyword>
<keyword evidence="1" id="KW-0812">Transmembrane</keyword>
<feature type="transmembrane region" description="Helical" evidence="1">
    <location>
        <begin position="29"/>
        <end position="52"/>
    </location>
</feature>
<dbReference type="STRING" id="152268.A6K24_18135"/>
<gene>
    <name evidence="2" type="ORF">A6K24_18135</name>
</gene>
<comment type="caution">
    <text evidence="2">The sequence shown here is derived from an EMBL/GenBank/DDBJ whole genome shotgun (WGS) entry which is preliminary data.</text>
</comment>
<dbReference type="OrthoDB" id="9799631at2"/>
<organism evidence="2 3">
    <name type="scientific">Metabacillus litoralis</name>
    <dbReference type="NCBI Taxonomy" id="152268"/>
    <lineage>
        <taxon>Bacteria</taxon>
        <taxon>Bacillati</taxon>
        <taxon>Bacillota</taxon>
        <taxon>Bacilli</taxon>
        <taxon>Bacillales</taxon>
        <taxon>Bacillaceae</taxon>
        <taxon>Metabacillus</taxon>
    </lineage>
</organism>
<keyword evidence="1" id="KW-1133">Transmembrane helix</keyword>
<dbReference type="AlphaFoldDB" id="A0A179T1Q9"/>
<reference evidence="2" key="1">
    <citation type="submission" date="2016-04" db="EMBL/GenBank/DDBJ databases">
        <authorList>
            <person name="Evans L.H."/>
            <person name="Alamgir A."/>
            <person name="Owens N."/>
            <person name="Weber N.D."/>
            <person name="Virtaneva K."/>
            <person name="Barbian K."/>
            <person name="Babar A."/>
            <person name="Rosenke K."/>
        </authorList>
    </citation>
    <scope>NUCLEOTIDE SEQUENCE [LARGE SCALE GENOMIC DNA]</scope>
    <source>
        <strain evidence="2">C44</strain>
    </source>
</reference>
<name>A0A179T1Q9_9BACI</name>
<evidence type="ECO:0008006" key="4">
    <source>
        <dbReference type="Google" id="ProtNLM"/>
    </source>
</evidence>
<dbReference type="Proteomes" id="UP000078534">
    <property type="component" value="Unassembled WGS sequence"/>
</dbReference>
<proteinExistence type="predicted"/>
<evidence type="ECO:0000313" key="3">
    <source>
        <dbReference type="Proteomes" id="UP000078534"/>
    </source>
</evidence>
<feature type="transmembrane region" description="Helical" evidence="1">
    <location>
        <begin position="87"/>
        <end position="105"/>
    </location>
</feature>